<feature type="compositionally biased region" description="Low complexity" evidence="13">
    <location>
        <begin position="789"/>
        <end position="799"/>
    </location>
</feature>
<accession>A0AAN7S087</accession>
<evidence type="ECO:0000256" key="8">
    <source>
        <dbReference type="ARBA" id="ARBA00022889"/>
    </source>
</evidence>
<dbReference type="EMBL" id="JAUNZN010000011">
    <property type="protein sequence ID" value="KAK4814861.1"/>
    <property type="molecule type" value="Genomic_DNA"/>
</dbReference>
<evidence type="ECO:0000313" key="17">
    <source>
        <dbReference type="EMBL" id="KAK4814861.1"/>
    </source>
</evidence>
<gene>
    <name evidence="17" type="ORF">QYF61_027834</name>
</gene>
<evidence type="ECO:0000256" key="15">
    <source>
        <dbReference type="SAM" id="SignalP"/>
    </source>
</evidence>
<feature type="domain" description="Cadherin" evidence="16">
    <location>
        <begin position="359"/>
        <end position="455"/>
    </location>
</feature>
<feature type="domain" description="Cadherin" evidence="16">
    <location>
        <begin position="1058"/>
        <end position="1117"/>
    </location>
</feature>
<evidence type="ECO:0000256" key="2">
    <source>
        <dbReference type="ARBA" id="ARBA00004251"/>
    </source>
</evidence>
<keyword evidence="18" id="KW-1185">Reference proteome</keyword>
<keyword evidence="11" id="KW-0325">Glycoprotein</keyword>
<feature type="domain" description="Cadherin" evidence="16">
    <location>
        <begin position="1332"/>
        <end position="1436"/>
    </location>
</feature>
<dbReference type="PRINTS" id="PR00205">
    <property type="entry name" value="CADHERIN"/>
</dbReference>
<evidence type="ECO:0000256" key="14">
    <source>
        <dbReference type="SAM" id="Phobius"/>
    </source>
</evidence>
<feature type="domain" description="Cadherin" evidence="16">
    <location>
        <begin position="1118"/>
        <end position="1226"/>
    </location>
</feature>
<feature type="transmembrane region" description="Helical" evidence="14">
    <location>
        <begin position="1679"/>
        <end position="1701"/>
    </location>
</feature>
<dbReference type="InterPro" id="IPR002126">
    <property type="entry name" value="Cadherin-like_dom"/>
</dbReference>
<keyword evidence="5 15" id="KW-0732">Signal</keyword>
<dbReference type="Gene3D" id="2.60.40.60">
    <property type="entry name" value="Cadherins"/>
    <property type="match status" value="12"/>
</dbReference>
<dbReference type="GO" id="GO:0007156">
    <property type="term" value="P:homophilic cell adhesion via plasma membrane adhesion molecules"/>
    <property type="evidence" value="ECO:0007669"/>
    <property type="project" value="InterPro"/>
</dbReference>
<evidence type="ECO:0000256" key="1">
    <source>
        <dbReference type="ARBA" id="ARBA00003436"/>
    </source>
</evidence>
<feature type="region of interest" description="Disordered" evidence="13">
    <location>
        <begin position="1768"/>
        <end position="1803"/>
    </location>
</feature>
<keyword evidence="6" id="KW-0677">Repeat</keyword>
<feature type="domain" description="Cadherin" evidence="16">
    <location>
        <begin position="456"/>
        <end position="562"/>
    </location>
</feature>
<evidence type="ECO:0000256" key="7">
    <source>
        <dbReference type="ARBA" id="ARBA00022837"/>
    </source>
</evidence>
<name>A0AAN7S087_MYCAM</name>
<protein>
    <recommendedName>
        <fullName evidence="16">Cadherin domain-containing protein</fullName>
    </recommendedName>
</protein>
<evidence type="ECO:0000256" key="9">
    <source>
        <dbReference type="ARBA" id="ARBA00022989"/>
    </source>
</evidence>
<dbReference type="FunFam" id="2.60.40.60:FF:000129">
    <property type="entry name" value="protocadherin alpha-C2 isoform X1"/>
    <property type="match status" value="1"/>
</dbReference>
<dbReference type="FunFam" id="2.60.40.60:FF:000004">
    <property type="entry name" value="Protocadherin 1 gamma 2"/>
    <property type="match status" value="1"/>
</dbReference>
<dbReference type="FunFam" id="2.60.40.60:FF:000307">
    <property type="entry name" value="Zgc:123181"/>
    <property type="match status" value="1"/>
</dbReference>
<dbReference type="FunFam" id="2.60.40.60:FF:000002">
    <property type="entry name" value="Protocadherin alpha 2"/>
    <property type="match status" value="2"/>
</dbReference>
<evidence type="ECO:0000256" key="12">
    <source>
        <dbReference type="PROSITE-ProRule" id="PRU00043"/>
    </source>
</evidence>
<organism evidence="17 18">
    <name type="scientific">Mycteria americana</name>
    <name type="common">Wood stork</name>
    <dbReference type="NCBI Taxonomy" id="33587"/>
    <lineage>
        <taxon>Eukaryota</taxon>
        <taxon>Metazoa</taxon>
        <taxon>Chordata</taxon>
        <taxon>Craniata</taxon>
        <taxon>Vertebrata</taxon>
        <taxon>Euteleostomi</taxon>
        <taxon>Archelosauria</taxon>
        <taxon>Archosauria</taxon>
        <taxon>Dinosauria</taxon>
        <taxon>Saurischia</taxon>
        <taxon>Theropoda</taxon>
        <taxon>Coelurosauria</taxon>
        <taxon>Aves</taxon>
        <taxon>Neognathae</taxon>
        <taxon>Neoaves</taxon>
        <taxon>Aequornithes</taxon>
        <taxon>Ciconiiformes</taxon>
        <taxon>Ciconiidae</taxon>
        <taxon>Mycteria</taxon>
    </lineage>
</organism>
<feature type="domain" description="Cadherin" evidence="16">
    <location>
        <begin position="246"/>
        <end position="350"/>
    </location>
</feature>
<evidence type="ECO:0000256" key="13">
    <source>
        <dbReference type="SAM" id="MobiDB-lite"/>
    </source>
</evidence>
<dbReference type="FunFam" id="2.60.40.60:FF:000006">
    <property type="entry name" value="Protocadherin alpha 2"/>
    <property type="match status" value="1"/>
</dbReference>
<comment type="subcellular location">
    <subcellularLocation>
        <location evidence="2">Cell membrane</location>
        <topology evidence="2">Single-pass type I membrane protein</topology>
    </subcellularLocation>
</comment>
<feature type="transmembrane region" description="Helical" evidence="14">
    <location>
        <begin position="998"/>
        <end position="1015"/>
    </location>
</feature>
<dbReference type="PANTHER" id="PTHR24028">
    <property type="entry name" value="CADHERIN-87A"/>
    <property type="match status" value="1"/>
</dbReference>
<dbReference type="InterPro" id="IPR015919">
    <property type="entry name" value="Cadherin-like_sf"/>
</dbReference>
<dbReference type="PROSITE" id="PS00232">
    <property type="entry name" value="CADHERIN_1"/>
    <property type="match status" value="6"/>
</dbReference>
<dbReference type="GO" id="GO:0005509">
    <property type="term" value="F:calcium ion binding"/>
    <property type="evidence" value="ECO:0007669"/>
    <property type="project" value="UniProtKB-UniRule"/>
</dbReference>
<dbReference type="InterPro" id="IPR020894">
    <property type="entry name" value="Cadherin_CS"/>
</dbReference>
<keyword evidence="10 14" id="KW-0472">Membrane</keyword>
<feature type="transmembrane region" description="Helical" evidence="14">
    <location>
        <begin position="701"/>
        <end position="723"/>
    </location>
</feature>
<comment type="function">
    <text evidence="1">Potential calcium-dependent cell-adhesion protein. May be involved in the establishment and maintenance of specific neuronal connections in the brain.</text>
</comment>
<dbReference type="CDD" id="cd11304">
    <property type="entry name" value="Cadherin_repeat"/>
    <property type="match status" value="11"/>
</dbReference>
<dbReference type="FunFam" id="2.60.40.60:FF:000248">
    <property type="entry name" value="Protocadherin 10"/>
    <property type="match status" value="1"/>
</dbReference>
<feature type="domain" description="Cadherin" evidence="16">
    <location>
        <begin position="30"/>
        <end position="136"/>
    </location>
</feature>
<feature type="domain" description="Cadherin" evidence="16">
    <location>
        <begin position="137"/>
        <end position="245"/>
    </location>
</feature>
<evidence type="ECO:0000256" key="11">
    <source>
        <dbReference type="ARBA" id="ARBA00023180"/>
    </source>
</evidence>
<dbReference type="InterPro" id="IPR032455">
    <property type="entry name" value="Cadherin_C"/>
</dbReference>
<dbReference type="FunFam" id="2.60.40.60:FF:000001">
    <property type="entry name" value="Protocadherin alpha 2"/>
    <property type="match status" value="2"/>
</dbReference>
<feature type="domain" description="Cadherin" evidence="16">
    <location>
        <begin position="1227"/>
        <end position="1331"/>
    </location>
</feature>
<keyword evidence="8" id="KW-0130">Cell adhesion</keyword>
<reference evidence="17 18" key="1">
    <citation type="journal article" date="2023" name="J. Hered.">
        <title>Chromosome-level genome of the wood stork (Mycteria americana) provides insight into avian chromosome evolution.</title>
        <authorList>
            <person name="Flamio R. Jr."/>
            <person name="Ramstad K.M."/>
        </authorList>
    </citation>
    <scope>NUCLEOTIDE SEQUENCE [LARGE SCALE GENOMIC DNA]</scope>
    <source>
        <strain evidence="17">JAX WOST 10</strain>
    </source>
</reference>
<dbReference type="Pfam" id="PF16492">
    <property type="entry name" value="Cadherin_C_2"/>
    <property type="match status" value="2"/>
</dbReference>
<feature type="domain" description="Cadherin" evidence="16">
    <location>
        <begin position="589"/>
        <end position="686"/>
    </location>
</feature>
<evidence type="ECO:0000256" key="5">
    <source>
        <dbReference type="ARBA" id="ARBA00022729"/>
    </source>
</evidence>
<feature type="region of interest" description="Disordered" evidence="13">
    <location>
        <begin position="784"/>
        <end position="820"/>
    </location>
</feature>
<dbReference type="Pfam" id="PF08266">
    <property type="entry name" value="Cadherin_2"/>
    <property type="match status" value="2"/>
</dbReference>
<keyword evidence="7 12" id="KW-0106">Calcium</keyword>
<evidence type="ECO:0000256" key="4">
    <source>
        <dbReference type="ARBA" id="ARBA00022692"/>
    </source>
</evidence>
<proteinExistence type="predicted"/>
<evidence type="ECO:0000256" key="6">
    <source>
        <dbReference type="ARBA" id="ARBA00022737"/>
    </source>
</evidence>
<dbReference type="Proteomes" id="UP001333110">
    <property type="component" value="Unassembled WGS sequence"/>
</dbReference>
<keyword evidence="9 14" id="KW-1133">Transmembrane helix</keyword>
<dbReference type="Pfam" id="PF00028">
    <property type="entry name" value="Cadherin"/>
    <property type="match status" value="10"/>
</dbReference>
<feature type="domain" description="Cadherin" evidence="16">
    <location>
        <begin position="1437"/>
        <end position="1546"/>
    </location>
</feature>
<feature type="chain" id="PRO_5042858289" description="Cadherin domain-containing protein" evidence="15">
    <location>
        <begin position="30"/>
        <end position="1858"/>
    </location>
</feature>
<dbReference type="SMART" id="SM00112">
    <property type="entry name" value="CA"/>
    <property type="match status" value="12"/>
</dbReference>
<feature type="signal peptide" evidence="15">
    <location>
        <begin position="1"/>
        <end position="29"/>
    </location>
</feature>
<dbReference type="PROSITE" id="PS50268">
    <property type="entry name" value="CADHERIN_2"/>
    <property type="match status" value="12"/>
</dbReference>
<evidence type="ECO:0000313" key="18">
    <source>
        <dbReference type="Proteomes" id="UP001333110"/>
    </source>
</evidence>
<feature type="domain" description="Cadherin" evidence="16">
    <location>
        <begin position="1566"/>
        <end position="1671"/>
    </location>
</feature>
<sequence length="1858" mass="197646">MEVRPAAQGRAAAGRVALLAVLLPVCCRAAPERIRYAIPEELGRGSLVGPLARDLGLSPADLPARKLRIVSGDEKQYFTLWEDNTNLRINERIDREGICGAVSPCVLSLEAVVENPFNIFRVSVTIQDINDNAPQFDREFVAIEMIESTPPGTRFPLSSGRDPDIGANSLQNYQLTPNPLFSLVVRESPDRTKHAELVLEKSLDREKQRNHHLILTAVDGGDPVRSGTTQIKINVTDANDNAPVFTKEIYKVRVLENLPEGSLAFQVKATDGDEGTNAEITYSFSDMANSARQVFTLDSRTGDVKVTGPLDYEEEKYYEATVEGRDGGGLIAHAKVHIDILDVNDNAPTLSLLPILNPIPEDSVPSTVVAVINVRDRDSGDNRQVSCNIDGDLPFRLEPSAENTYKLITASAMDREKVSAYNITITARDRGSPALSSRAALVLEVSDVNDNAPVFEEAAYSAYVAENNAAGAPVLRVRARDADAGANGRVSYWLAGGSAGLAPYVSVEARSGAVYAQRSFDYEQCREFAVAVRAQDGGAPARSSTATVRVFVLDRNDNAPRVLWPAAGAAAGAGAAPAAAAAPAPFEVVPRSAEAGYVVAKVVAVDADAGRNAWLSYELVQAPEPALFRVGLHSGEVRTARAVSERDAAKQRLVVVVKDHGQPALSATATLHVVLAESLQEALPELSERAAGAASPAELQFYLVLALALLSALFLLSVALAVLARVRRAGPPAVLRCLGAQRFSVAGAAFPADFCEGTLPYSYNLCVAPGRAVAEGAWLPPPSPPLPSLPAEELLGGEPCAKRSPSSSVGAGEPPADPDAPQMGISESFFPCGRNTTPTGGLSLPPGCGRLEDERGDGLEKPTSPCGLSGPRELRVGKAGRAALGSAGCLQCREEAAGAAVDRGGAGGRPERWRQPRPLRLGSLARLLCSCLGGRAVCECPRGAEPCFSEAEGPAAAAGSGEPDRRAAAGSCRRWCGAGSAAAAMCAAGRYRGRRERALLWCVLVAAWEAAWGQLRYSVPEEMPKGSFVGDVAKDLGLELPALRHRDLSILDKGRTQYFALHGKTGHLVTAQRIDREQLCRLLEKCMLRCEVIMEGEMQVYGIEVEITDINDNAPSFKEIELEERMSETTAPGSRFPLAEAHDPDVGRNSLQSYELSGDEHFSLAVQAGPGGDQRPELVLAKALDREEAAFHELVLRASDGGEPARTGTARIRVAVLDANDNAPVFSQAEYTVRVPEDVPVGSVLVTVTATDADEGLNGHVKYSLKKVSHIALEMFQLDPETGAISLVRSLDFEEGDSYEVEVQARDGGGLSDTAKVAISVTDVNDNAPELTVSSALSAISEDAPSGTVVALLHVQDRDSGANGEVRCSMAERLPFRLEKSFEDYYRVVTARELDREEVAEYNVTVRAADGGSPALRSSAVLALRVLDVNDNAPVFAEARYSARLPENNAAGALVLTVRAADADWGQNARVRYRLSEGRVRGAPLSSYVSVQAETGALYALRSFDYEEVREVWLWVRAEDGGAPALSSNVSVRLVIVDENDNAPQVLYPPAAAAPGAGWAGVELAPRSAEPGALVAKVVAVDADAGQNAWLSYELAKATEPGLFRVGLHSGEVRTARFPLARDAARQSLVVVVKDHGRPALSATATLTVVLAESVAELLAELGSAAAAPGEPAGSLTRWLVVAVAAVSCLFLAFLLLLLALRLRRWRWRRSQLLAAGSGALRGVPASHFVGIDGVRAFLHSYSHEVSLTADSRKSQLRLSGGSCCDTLPARPLPDEPAPLLAEDPASTRRADPAAPPVGHKEDMFDDEGGETLERVAQRSCGCVTIESAQGQVGWGFEQPDLVKDVPAYGRVVGIDDL</sequence>
<dbReference type="FunFam" id="2.60.40.60:FF:000018">
    <property type="entry name" value="Protocadherin gamma c3"/>
    <property type="match status" value="2"/>
</dbReference>
<evidence type="ECO:0000256" key="10">
    <source>
        <dbReference type="ARBA" id="ARBA00023136"/>
    </source>
</evidence>
<dbReference type="FunFam" id="2.60.40.60:FF:000251">
    <property type="entry name" value="Uncharacterized protein"/>
    <property type="match status" value="1"/>
</dbReference>
<dbReference type="PANTHER" id="PTHR24028:SF73">
    <property type="entry name" value="PROTOCADHERIN GAMMA-B3-RELATED"/>
    <property type="match status" value="1"/>
</dbReference>
<evidence type="ECO:0000256" key="3">
    <source>
        <dbReference type="ARBA" id="ARBA00022475"/>
    </source>
</evidence>
<dbReference type="GO" id="GO:0005886">
    <property type="term" value="C:plasma membrane"/>
    <property type="evidence" value="ECO:0007669"/>
    <property type="project" value="UniProtKB-SubCell"/>
</dbReference>
<dbReference type="SUPFAM" id="SSF49313">
    <property type="entry name" value="Cadherin-like"/>
    <property type="match status" value="12"/>
</dbReference>
<keyword evidence="3" id="KW-1003">Cell membrane</keyword>
<comment type="caution">
    <text evidence="17">The sequence shown here is derived from an EMBL/GenBank/DDBJ whole genome shotgun (WGS) entry which is preliminary data.</text>
</comment>
<keyword evidence="4 14" id="KW-0812">Transmembrane</keyword>
<evidence type="ECO:0000259" key="16">
    <source>
        <dbReference type="PROSITE" id="PS50268"/>
    </source>
</evidence>
<dbReference type="InterPro" id="IPR013164">
    <property type="entry name" value="Cadherin_N"/>
</dbReference>
<dbReference type="InterPro" id="IPR050174">
    <property type="entry name" value="Protocadherin/Cadherin-CA"/>
</dbReference>